<gene>
    <name evidence="1" type="ORF">B5C82_24390</name>
</gene>
<proteinExistence type="predicted"/>
<name>A0A5T4MWG2_SALER</name>
<dbReference type="AlphaFoldDB" id="A0A5T4MWG2"/>
<dbReference type="EMBL" id="AAGADD010000027">
    <property type="protein sequence ID" value="EBL7644709.1"/>
    <property type="molecule type" value="Genomic_DNA"/>
</dbReference>
<sequence>MSSADDYADRLHDLLEDMSSDGIDHWDVIFNLMLDYLEATTFADDDKAICVDIGDKTILIRLIEGGMPEETTAARLH</sequence>
<reference evidence="1" key="1">
    <citation type="submission" date="2018-07" db="EMBL/GenBank/DDBJ databases">
        <authorList>
            <consortium name="PulseNet: The National Subtyping Network for Foodborne Disease Surveillance"/>
            <person name="Tarr C.L."/>
            <person name="Trees E."/>
            <person name="Katz L.S."/>
            <person name="Carleton-Romer H.A."/>
            <person name="Stroika S."/>
            <person name="Kucerova Z."/>
            <person name="Roache K.F."/>
            <person name="Sabol A.L."/>
            <person name="Besser J."/>
            <person name="Gerner-Smidt P."/>
        </authorList>
    </citation>
    <scope>NUCLEOTIDE SEQUENCE</scope>
    <source>
        <strain evidence="1">PNUSAS009496</strain>
    </source>
</reference>
<organism evidence="1">
    <name type="scientific">Salmonella enterica</name>
    <name type="common">Salmonella choleraesuis</name>
    <dbReference type="NCBI Taxonomy" id="28901"/>
    <lineage>
        <taxon>Bacteria</taxon>
        <taxon>Pseudomonadati</taxon>
        <taxon>Pseudomonadota</taxon>
        <taxon>Gammaproteobacteria</taxon>
        <taxon>Enterobacterales</taxon>
        <taxon>Enterobacteriaceae</taxon>
        <taxon>Salmonella</taxon>
    </lineage>
</organism>
<protein>
    <submittedName>
        <fullName evidence="1">Uncharacterized protein</fullName>
    </submittedName>
</protein>
<accession>A0A5T4MWG2</accession>
<comment type="caution">
    <text evidence="1">The sequence shown here is derived from an EMBL/GenBank/DDBJ whole genome shotgun (WGS) entry which is preliminary data.</text>
</comment>
<evidence type="ECO:0000313" key="1">
    <source>
        <dbReference type="EMBL" id="EBL7644709.1"/>
    </source>
</evidence>